<evidence type="ECO:0000313" key="2">
    <source>
        <dbReference type="Proteomes" id="UP000887540"/>
    </source>
</evidence>
<dbReference type="Proteomes" id="UP000887540">
    <property type="component" value="Unplaced"/>
</dbReference>
<keyword evidence="1" id="KW-0732">Signal</keyword>
<dbReference type="SUPFAM" id="SSF56436">
    <property type="entry name" value="C-type lectin-like"/>
    <property type="match status" value="1"/>
</dbReference>
<protein>
    <submittedName>
        <fullName evidence="3">Uncharacterized protein</fullName>
    </submittedName>
</protein>
<keyword evidence="2" id="KW-1185">Reference proteome</keyword>
<evidence type="ECO:0000256" key="1">
    <source>
        <dbReference type="SAM" id="SignalP"/>
    </source>
</evidence>
<organism evidence="2 3">
    <name type="scientific">Acrobeloides nanus</name>
    <dbReference type="NCBI Taxonomy" id="290746"/>
    <lineage>
        <taxon>Eukaryota</taxon>
        <taxon>Metazoa</taxon>
        <taxon>Ecdysozoa</taxon>
        <taxon>Nematoda</taxon>
        <taxon>Chromadorea</taxon>
        <taxon>Rhabditida</taxon>
        <taxon>Tylenchina</taxon>
        <taxon>Cephalobomorpha</taxon>
        <taxon>Cephaloboidea</taxon>
        <taxon>Cephalobidae</taxon>
        <taxon>Acrobeloides</taxon>
    </lineage>
</organism>
<reference evidence="3" key="1">
    <citation type="submission" date="2022-11" db="UniProtKB">
        <authorList>
            <consortium name="WormBaseParasite"/>
        </authorList>
    </citation>
    <scope>IDENTIFICATION</scope>
</reference>
<name>A0A914EIM6_9BILA</name>
<proteinExistence type="predicted"/>
<dbReference type="WBParaSite" id="ACRNAN_scaffold839.g16919.t1">
    <property type="protein sequence ID" value="ACRNAN_scaffold839.g16919.t1"/>
    <property type="gene ID" value="ACRNAN_scaffold839.g16919"/>
</dbReference>
<sequence length="178" mass="19916">MLFLVVLALFILPFKISSSFNVTINTNPVRTVPEKFLSVSLDSLSAYPDTWNYLDFNFMAPLAKALAPAYFRFGGTYSDLMVFNETNNGPMLQIIPGCLPNTIYGNYCTIFTGQNCPDGWYKEKTVSNKCLKIVDAITQPWFSANLECTTYGFQSSLLSIDGAFENAEITRKNGYNTN</sequence>
<dbReference type="InterPro" id="IPR016187">
    <property type="entry name" value="CTDL_fold"/>
</dbReference>
<accession>A0A914EIM6</accession>
<feature type="signal peptide" evidence="1">
    <location>
        <begin position="1"/>
        <end position="19"/>
    </location>
</feature>
<dbReference type="AlphaFoldDB" id="A0A914EIM6"/>
<evidence type="ECO:0000313" key="3">
    <source>
        <dbReference type="WBParaSite" id="ACRNAN_scaffold839.g16919.t1"/>
    </source>
</evidence>
<feature type="chain" id="PRO_5036803127" evidence="1">
    <location>
        <begin position="20"/>
        <end position="178"/>
    </location>
</feature>